<dbReference type="InterPro" id="IPR000742">
    <property type="entry name" value="EGF"/>
</dbReference>
<dbReference type="FunFam" id="2.10.25.10:FF:000321">
    <property type="entry name" value="Protein delta homolog 1"/>
    <property type="match status" value="1"/>
</dbReference>
<dbReference type="InterPro" id="IPR000436">
    <property type="entry name" value="Sushi_SCR_CCP_dom"/>
</dbReference>
<keyword evidence="3" id="KW-0732">Signal</keyword>
<dbReference type="Pfam" id="PF00084">
    <property type="entry name" value="Sushi"/>
    <property type="match status" value="1"/>
</dbReference>
<dbReference type="PANTHER" id="PTHR46393">
    <property type="entry name" value="SUSHI DOMAIN-CONTAINING PROTEIN"/>
    <property type="match status" value="1"/>
</dbReference>
<evidence type="ECO:0000256" key="2">
    <source>
        <dbReference type="ARBA" id="ARBA00022659"/>
    </source>
</evidence>
<organism evidence="12 13">
    <name type="scientific">Mytilus coruscus</name>
    <name type="common">Sea mussel</name>
    <dbReference type="NCBI Taxonomy" id="42192"/>
    <lineage>
        <taxon>Eukaryota</taxon>
        <taxon>Metazoa</taxon>
        <taxon>Spiralia</taxon>
        <taxon>Lophotrochozoa</taxon>
        <taxon>Mollusca</taxon>
        <taxon>Bivalvia</taxon>
        <taxon>Autobranchia</taxon>
        <taxon>Pteriomorphia</taxon>
        <taxon>Mytilida</taxon>
        <taxon>Mytiloidea</taxon>
        <taxon>Mytilidae</taxon>
        <taxon>Mytilinae</taxon>
        <taxon>Mytilus</taxon>
    </lineage>
</organism>
<dbReference type="OrthoDB" id="6099597at2759"/>
<dbReference type="PROSITE" id="PS50923">
    <property type="entry name" value="SUSHI"/>
    <property type="match status" value="1"/>
</dbReference>
<dbReference type="SMART" id="SM00181">
    <property type="entry name" value="EGF"/>
    <property type="match status" value="1"/>
</dbReference>
<proteinExistence type="predicted"/>
<evidence type="ECO:0000256" key="3">
    <source>
        <dbReference type="ARBA" id="ARBA00022729"/>
    </source>
</evidence>
<dbReference type="Gene3D" id="2.10.70.10">
    <property type="entry name" value="Complement Module, domain 1"/>
    <property type="match status" value="1"/>
</dbReference>
<evidence type="ECO:0000256" key="5">
    <source>
        <dbReference type="ARBA" id="ARBA00023157"/>
    </source>
</evidence>
<evidence type="ECO:0000259" key="11">
    <source>
        <dbReference type="PROSITE" id="PS50923"/>
    </source>
</evidence>
<keyword evidence="5 7" id="KW-1015">Disulfide bond</keyword>
<dbReference type="Proteomes" id="UP000507470">
    <property type="component" value="Unassembled WGS sequence"/>
</dbReference>
<dbReference type="InterPro" id="IPR000152">
    <property type="entry name" value="EGF-type_Asp/Asn_hydroxyl_site"/>
</dbReference>
<dbReference type="InterPro" id="IPR003410">
    <property type="entry name" value="HYR_dom"/>
</dbReference>
<accession>A0A6J8A736</accession>
<dbReference type="GO" id="GO:0005509">
    <property type="term" value="F:calcium ion binding"/>
    <property type="evidence" value="ECO:0007669"/>
    <property type="project" value="InterPro"/>
</dbReference>
<dbReference type="EMBL" id="CACVKT020000707">
    <property type="protein sequence ID" value="CAC5361881.1"/>
    <property type="molecule type" value="Genomic_DNA"/>
</dbReference>
<keyword evidence="4" id="KW-0677">Repeat</keyword>
<feature type="domain" description="EGF-like" evidence="9">
    <location>
        <begin position="95"/>
        <end position="131"/>
    </location>
</feature>
<feature type="domain" description="Sushi" evidence="11">
    <location>
        <begin position="37"/>
        <end position="95"/>
    </location>
</feature>
<feature type="domain" description="HYR" evidence="10">
    <location>
        <begin position="132"/>
        <end position="215"/>
    </location>
</feature>
<keyword evidence="6" id="KW-0325">Glycoprotein</keyword>
<protein>
    <recommendedName>
        <fullName evidence="14">CSMD</fullName>
    </recommendedName>
</protein>
<dbReference type="AlphaFoldDB" id="A0A6J8A736"/>
<dbReference type="InterPro" id="IPR035976">
    <property type="entry name" value="Sushi/SCR/CCP_sf"/>
</dbReference>
<evidence type="ECO:0000256" key="7">
    <source>
        <dbReference type="PROSITE-ProRule" id="PRU00076"/>
    </source>
</evidence>
<dbReference type="CDD" id="cd00054">
    <property type="entry name" value="EGF_CA"/>
    <property type="match status" value="1"/>
</dbReference>
<evidence type="ECO:0008006" key="14">
    <source>
        <dbReference type="Google" id="ProtNLM"/>
    </source>
</evidence>
<dbReference type="SMART" id="SM00032">
    <property type="entry name" value="CCP"/>
    <property type="match status" value="1"/>
</dbReference>
<dbReference type="PROSITE" id="PS00010">
    <property type="entry name" value="ASX_HYDROXYL"/>
    <property type="match status" value="1"/>
</dbReference>
<dbReference type="Gene3D" id="2.10.25.10">
    <property type="entry name" value="Laminin"/>
    <property type="match status" value="1"/>
</dbReference>
<feature type="disulfide bond" evidence="7">
    <location>
        <begin position="121"/>
        <end position="130"/>
    </location>
</feature>
<keyword evidence="13" id="KW-1185">Reference proteome</keyword>
<evidence type="ECO:0000259" key="9">
    <source>
        <dbReference type="PROSITE" id="PS50026"/>
    </source>
</evidence>
<sequence>MNATVDGTSGKHGGCVTASVMADTGVHEKLVVKCAQINCGNPGSISNGNLNGGTFTYGRTVRYTCHSRYLLVGGSSSRRCQLGALWSGRKPRCAYYNFCSSGPCKNGAICTNIPDYYQCTCANGWSGKNCDVDIQPPVMTNCSSDKYITTSALINLVKWQIPSFADPHNFAIKVTANYPLNEFTFSWEDFKVSYTALKPTNGLSTNCLFSFSLRLTAASLHAIRGYSIGPTYSNCSDDRREMQEFYIEKLSESDFRHFCKKFQQECIPENVSAKYFKSYGKEYEQNKNDNLNTTCDKVRNPLLDTKTINSTHSYNNKTFEFIASENSSSHVNYILPLKRPREGEVESISKLSDDDDDRRPISSRECWTSESLNDIDIDC</sequence>
<dbReference type="PROSITE" id="PS00022">
    <property type="entry name" value="EGF_1"/>
    <property type="match status" value="1"/>
</dbReference>
<keyword evidence="1 7" id="KW-0245">EGF-like domain</keyword>
<evidence type="ECO:0000256" key="4">
    <source>
        <dbReference type="ARBA" id="ARBA00022737"/>
    </source>
</evidence>
<evidence type="ECO:0000313" key="12">
    <source>
        <dbReference type="EMBL" id="CAC5361881.1"/>
    </source>
</evidence>
<dbReference type="SMART" id="SM00179">
    <property type="entry name" value="EGF_CA"/>
    <property type="match status" value="1"/>
</dbReference>
<comment type="caution">
    <text evidence="7">Lacks conserved residue(s) required for the propagation of feature annotation.</text>
</comment>
<dbReference type="Pfam" id="PF00008">
    <property type="entry name" value="EGF"/>
    <property type="match status" value="1"/>
</dbReference>
<reference evidence="12 13" key="1">
    <citation type="submission" date="2020-06" db="EMBL/GenBank/DDBJ databases">
        <authorList>
            <person name="Li R."/>
            <person name="Bekaert M."/>
        </authorList>
    </citation>
    <scope>NUCLEOTIDE SEQUENCE [LARGE SCALE GENOMIC DNA]</scope>
    <source>
        <strain evidence="13">wild</strain>
    </source>
</reference>
<dbReference type="CDD" id="cd00033">
    <property type="entry name" value="CCP"/>
    <property type="match status" value="1"/>
</dbReference>
<evidence type="ECO:0000256" key="8">
    <source>
        <dbReference type="PROSITE-ProRule" id="PRU00302"/>
    </source>
</evidence>
<evidence type="ECO:0000256" key="6">
    <source>
        <dbReference type="ARBA" id="ARBA00023180"/>
    </source>
</evidence>
<evidence type="ECO:0000313" key="13">
    <source>
        <dbReference type="Proteomes" id="UP000507470"/>
    </source>
</evidence>
<dbReference type="InterPro" id="IPR001881">
    <property type="entry name" value="EGF-like_Ca-bd_dom"/>
</dbReference>
<dbReference type="PANTHER" id="PTHR46393:SF7">
    <property type="entry name" value="COMPLEMENT C2"/>
    <property type="match status" value="1"/>
</dbReference>
<keyword evidence="2 8" id="KW-0768">Sushi</keyword>
<name>A0A6J8A736_MYTCO</name>
<gene>
    <name evidence="12" type="ORF">MCOR_3834</name>
</gene>
<dbReference type="PROSITE" id="PS50026">
    <property type="entry name" value="EGF_3"/>
    <property type="match status" value="1"/>
</dbReference>
<dbReference type="SUPFAM" id="SSF57196">
    <property type="entry name" value="EGF/Laminin"/>
    <property type="match status" value="1"/>
</dbReference>
<evidence type="ECO:0000259" key="10">
    <source>
        <dbReference type="PROSITE" id="PS50825"/>
    </source>
</evidence>
<evidence type="ECO:0000256" key="1">
    <source>
        <dbReference type="ARBA" id="ARBA00022536"/>
    </source>
</evidence>
<dbReference type="PROSITE" id="PS01186">
    <property type="entry name" value="EGF_2"/>
    <property type="match status" value="1"/>
</dbReference>
<dbReference type="SUPFAM" id="SSF57535">
    <property type="entry name" value="Complement control module/SCR domain"/>
    <property type="match status" value="1"/>
</dbReference>
<dbReference type="PROSITE" id="PS50825">
    <property type="entry name" value="HYR"/>
    <property type="match status" value="1"/>
</dbReference>